<dbReference type="EMBL" id="JACDZE010000002">
    <property type="protein sequence ID" value="MBA5629865.1"/>
    <property type="molecule type" value="Genomic_DNA"/>
</dbReference>
<dbReference type="Gene3D" id="2.60.40.1120">
    <property type="entry name" value="Carboxypeptidase-like, regulatory domain"/>
    <property type="match status" value="1"/>
</dbReference>
<dbReference type="RefSeq" id="WP_182043474.1">
    <property type="nucleotide sequence ID" value="NZ_JACDZE010000002.1"/>
</dbReference>
<dbReference type="Proteomes" id="UP000552241">
    <property type="component" value="Unassembled WGS sequence"/>
</dbReference>
<gene>
    <name evidence="1" type="ORF">HU137_08805</name>
</gene>
<protein>
    <recommendedName>
        <fullName evidence="3">CarboxypepD_reg-like domain-containing protein</fullName>
    </recommendedName>
</protein>
<accession>A0A838ZR02</accession>
<name>A0A838ZR02_9FLAO</name>
<dbReference type="InterPro" id="IPR008969">
    <property type="entry name" value="CarboxyPept-like_regulatory"/>
</dbReference>
<proteinExistence type="predicted"/>
<dbReference type="SUPFAM" id="SSF49464">
    <property type="entry name" value="Carboxypeptidase regulatory domain-like"/>
    <property type="match status" value="1"/>
</dbReference>
<dbReference type="AlphaFoldDB" id="A0A838ZR02"/>
<keyword evidence="2" id="KW-1185">Reference proteome</keyword>
<reference evidence="1 2" key="1">
    <citation type="submission" date="2020-07" db="EMBL/GenBank/DDBJ databases">
        <title>Moheibacter lacus sp. nov., a member of the family Flavobacteriaceae isolated from freshwater lake sediment.</title>
        <authorList>
            <person name="Liu Y."/>
        </authorList>
    </citation>
    <scope>NUCLEOTIDE SEQUENCE [LARGE SCALE GENOMIC DNA]</scope>
    <source>
        <strain evidence="1 2">BDHS18</strain>
    </source>
</reference>
<sequence>MKISIPQPCHENWNEMLPEEKGRFCLSCQKCVLDFTKMSDSEILNYSKQKDICVKVNRNQIYRINRINQNYNSIYPKWFRFSSLLVAFGLSSIGFGQNNSELKYTTSDIEKLIKKDTVVILKLQVVDDFEGSPISGAKVYLNKKKRKISTITDENGYFELEIPTKYLNDYIIVESEYLNRDYQIKYILNQDKIGNEIYLGQVYFEKSKPNSFIDSIFKFFA</sequence>
<evidence type="ECO:0008006" key="3">
    <source>
        <dbReference type="Google" id="ProtNLM"/>
    </source>
</evidence>
<evidence type="ECO:0000313" key="1">
    <source>
        <dbReference type="EMBL" id="MBA5629865.1"/>
    </source>
</evidence>
<organism evidence="1 2">
    <name type="scientific">Moheibacter lacus</name>
    <dbReference type="NCBI Taxonomy" id="2745851"/>
    <lineage>
        <taxon>Bacteria</taxon>
        <taxon>Pseudomonadati</taxon>
        <taxon>Bacteroidota</taxon>
        <taxon>Flavobacteriia</taxon>
        <taxon>Flavobacteriales</taxon>
        <taxon>Weeksellaceae</taxon>
        <taxon>Moheibacter</taxon>
    </lineage>
</organism>
<evidence type="ECO:0000313" key="2">
    <source>
        <dbReference type="Proteomes" id="UP000552241"/>
    </source>
</evidence>
<comment type="caution">
    <text evidence="1">The sequence shown here is derived from an EMBL/GenBank/DDBJ whole genome shotgun (WGS) entry which is preliminary data.</text>
</comment>